<evidence type="ECO:0000313" key="2">
    <source>
        <dbReference type="Proteomes" id="UP000518752"/>
    </source>
</evidence>
<proteinExistence type="predicted"/>
<reference evidence="1 2" key="1">
    <citation type="journal article" date="2020" name="ISME J.">
        <title>Uncovering the hidden diversity of litter-decomposition mechanisms in mushroom-forming fungi.</title>
        <authorList>
            <person name="Floudas D."/>
            <person name="Bentzer J."/>
            <person name="Ahren D."/>
            <person name="Johansson T."/>
            <person name="Persson P."/>
            <person name="Tunlid A."/>
        </authorList>
    </citation>
    <scope>NUCLEOTIDE SEQUENCE [LARGE SCALE GENOMIC DNA]</scope>
    <source>
        <strain evidence="1 2">CBS 406.79</strain>
    </source>
</reference>
<organism evidence="1 2">
    <name type="scientific">Collybiopsis confluens</name>
    <dbReference type="NCBI Taxonomy" id="2823264"/>
    <lineage>
        <taxon>Eukaryota</taxon>
        <taxon>Fungi</taxon>
        <taxon>Dikarya</taxon>
        <taxon>Basidiomycota</taxon>
        <taxon>Agaricomycotina</taxon>
        <taxon>Agaricomycetes</taxon>
        <taxon>Agaricomycetidae</taxon>
        <taxon>Agaricales</taxon>
        <taxon>Marasmiineae</taxon>
        <taxon>Omphalotaceae</taxon>
        <taxon>Collybiopsis</taxon>
    </lineage>
</organism>
<comment type="caution">
    <text evidence="1">The sequence shown here is derived from an EMBL/GenBank/DDBJ whole genome shotgun (WGS) entry which is preliminary data.</text>
</comment>
<dbReference type="EMBL" id="JAACJN010000016">
    <property type="protein sequence ID" value="KAF5390317.1"/>
    <property type="molecule type" value="Genomic_DNA"/>
</dbReference>
<protein>
    <submittedName>
        <fullName evidence="1">Uncharacterized protein</fullName>
    </submittedName>
</protein>
<sequence>MVNGMIALRKRTPREWDKMENVLTSLEFREGIKLTYVEDDQEVVTCLYNHAGNLGIREEKLISRTYLPFCSDINVQKGNGDSDTYKQMLQQIVRLTDATGIIADHLTMGELRIAYNSAPHPDTMLAECKMGNELRQMAAMTKLDGPFQGGFILSSVAKII</sequence>
<dbReference type="Proteomes" id="UP000518752">
    <property type="component" value="Unassembled WGS sequence"/>
</dbReference>
<gene>
    <name evidence="1" type="ORF">D9757_002785</name>
</gene>
<name>A0A8H5HVM5_9AGAR</name>
<evidence type="ECO:0000313" key="1">
    <source>
        <dbReference type="EMBL" id="KAF5390317.1"/>
    </source>
</evidence>
<keyword evidence="2" id="KW-1185">Reference proteome</keyword>
<dbReference type="OrthoDB" id="343092at2759"/>
<dbReference type="AlphaFoldDB" id="A0A8H5HVM5"/>
<accession>A0A8H5HVM5</accession>